<gene>
    <name evidence="3" type="ORF">PDIGIT_LOCUS3730</name>
</gene>
<feature type="compositionally biased region" description="Basic and acidic residues" evidence="1">
    <location>
        <begin position="46"/>
        <end position="60"/>
    </location>
</feature>
<feature type="compositionally biased region" description="Polar residues" evidence="1">
    <location>
        <begin position="158"/>
        <end position="167"/>
    </location>
</feature>
<proteinExistence type="predicted"/>
<feature type="region of interest" description="Disordered" evidence="1">
    <location>
        <begin position="1"/>
        <end position="194"/>
    </location>
</feature>
<comment type="caution">
    <text evidence="3">The sequence shown here is derived from an EMBL/GenBank/DDBJ whole genome shotgun (WGS) entry which is preliminary data.</text>
</comment>
<feature type="compositionally biased region" description="Low complexity" evidence="1">
    <location>
        <begin position="123"/>
        <end position="144"/>
    </location>
</feature>
<dbReference type="Proteomes" id="UP001152607">
    <property type="component" value="Unassembled WGS sequence"/>
</dbReference>
<name>A0A9W4U960_9PLEO</name>
<keyword evidence="4" id="KW-1185">Reference proteome</keyword>
<evidence type="ECO:0000256" key="1">
    <source>
        <dbReference type="SAM" id="MobiDB-lite"/>
    </source>
</evidence>
<reference evidence="3" key="1">
    <citation type="submission" date="2023-01" db="EMBL/GenBank/DDBJ databases">
        <authorList>
            <person name="Van Ghelder C."/>
            <person name="Rancurel C."/>
        </authorList>
    </citation>
    <scope>NUCLEOTIDE SEQUENCE</scope>
    <source>
        <strain evidence="3">CNCM I-4278</strain>
    </source>
</reference>
<feature type="compositionally biased region" description="Polar residues" evidence="1">
    <location>
        <begin position="14"/>
        <end position="44"/>
    </location>
</feature>
<feature type="domain" description="BZIP" evidence="2">
    <location>
        <begin position="59"/>
        <end position="73"/>
    </location>
</feature>
<evidence type="ECO:0000313" key="4">
    <source>
        <dbReference type="Proteomes" id="UP001152607"/>
    </source>
</evidence>
<dbReference type="EMBL" id="CAOQHR010000002">
    <property type="protein sequence ID" value="CAI6324402.1"/>
    <property type="molecule type" value="Genomic_DNA"/>
</dbReference>
<feature type="region of interest" description="Disordered" evidence="1">
    <location>
        <begin position="233"/>
        <end position="275"/>
    </location>
</feature>
<dbReference type="CDD" id="cd14688">
    <property type="entry name" value="bZIP_YAP"/>
    <property type="match status" value="1"/>
</dbReference>
<organism evidence="3 4">
    <name type="scientific">Periconia digitata</name>
    <dbReference type="NCBI Taxonomy" id="1303443"/>
    <lineage>
        <taxon>Eukaryota</taxon>
        <taxon>Fungi</taxon>
        <taxon>Dikarya</taxon>
        <taxon>Ascomycota</taxon>
        <taxon>Pezizomycotina</taxon>
        <taxon>Dothideomycetes</taxon>
        <taxon>Pleosporomycetidae</taxon>
        <taxon>Pleosporales</taxon>
        <taxon>Massarineae</taxon>
        <taxon>Periconiaceae</taxon>
        <taxon>Periconia</taxon>
    </lineage>
</organism>
<dbReference type="OrthoDB" id="2245989at2759"/>
<evidence type="ECO:0000259" key="2">
    <source>
        <dbReference type="PROSITE" id="PS00036"/>
    </source>
</evidence>
<feature type="compositionally biased region" description="Polar residues" evidence="1">
    <location>
        <begin position="91"/>
        <end position="107"/>
    </location>
</feature>
<evidence type="ECO:0000313" key="3">
    <source>
        <dbReference type="EMBL" id="CAI6324402.1"/>
    </source>
</evidence>
<dbReference type="InterPro" id="IPR004827">
    <property type="entry name" value="bZIP"/>
</dbReference>
<feature type="compositionally biased region" description="Pro residues" evidence="1">
    <location>
        <begin position="243"/>
        <end position="252"/>
    </location>
</feature>
<dbReference type="GO" id="GO:0003700">
    <property type="term" value="F:DNA-binding transcription factor activity"/>
    <property type="evidence" value="ECO:0007669"/>
    <property type="project" value="InterPro"/>
</dbReference>
<feature type="compositionally biased region" description="Pro residues" evidence="1">
    <location>
        <begin position="168"/>
        <end position="182"/>
    </location>
</feature>
<dbReference type="PROSITE" id="PS00036">
    <property type="entry name" value="BZIP_BASIC"/>
    <property type="match status" value="1"/>
</dbReference>
<sequence>MIPSTAGAMFPTMHTHTLPSQEANSPSQSQIRTQASSPASSLSGQEPEKKPKKVNSELRKQQNRIASRNYREKRKRKLQYLQQLIREGGSHSPQATSAAKSETTGTQRQHKGKSQAQRRIVPSNLYSQPAPSSSSSNNIATNLTGNTMLLPTRPFTAPLSTTNSNSQPPLPAPTTSPYPEHPVPTTRPSSYLPFDPTWQTSPMYDIPPPIEIPSWNSLPLPWIPNIEFSPPMTTRSADDFQFTPPPPPPPPLSYSSYEQLPTPPRQELTPEPDFYFSGATSGSFADCRRVLLDGAQNSVSLPSSPFCHPR</sequence>
<dbReference type="AlphaFoldDB" id="A0A9W4U960"/>
<accession>A0A9W4U960</accession>
<protein>
    <recommendedName>
        <fullName evidence="2">BZIP domain-containing protein</fullName>
    </recommendedName>
</protein>